<comment type="caution">
    <text evidence="2">The sequence shown here is derived from an EMBL/GenBank/DDBJ whole genome shotgun (WGS) entry which is preliminary data.</text>
</comment>
<feature type="region of interest" description="Disordered" evidence="1">
    <location>
        <begin position="27"/>
        <end position="52"/>
    </location>
</feature>
<dbReference type="PANTHER" id="PTHR33728">
    <property type="entry name" value="CTTNBP 2 AMINO-TERMINAL-LIKE PROTEIN"/>
    <property type="match status" value="1"/>
</dbReference>
<dbReference type="PANTHER" id="PTHR33728:SF3">
    <property type="entry name" value="MULTIDRUG RESISTANCE PROTEIN"/>
    <property type="match status" value="1"/>
</dbReference>
<protein>
    <submittedName>
        <fullName evidence="2">Uncharacterized protein</fullName>
    </submittedName>
</protein>
<evidence type="ECO:0000313" key="2">
    <source>
        <dbReference type="EMBL" id="KAG8368858.1"/>
    </source>
</evidence>
<evidence type="ECO:0000256" key="1">
    <source>
        <dbReference type="SAM" id="MobiDB-lite"/>
    </source>
</evidence>
<reference evidence="2" key="1">
    <citation type="submission" date="2019-10" db="EMBL/GenBank/DDBJ databases">
        <authorList>
            <person name="Zhang R."/>
            <person name="Pan Y."/>
            <person name="Wang J."/>
            <person name="Ma R."/>
            <person name="Yu S."/>
        </authorList>
    </citation>
    <scope>NUCLEOTIDE SEQUENCE</scope>
    <source>
        <strain evidence="2">LA-IB0</strain>
        <tissue evidence="2">Leaf</tissue>
    </source>
</reference>
<accession>A0AAV6WPN3</accession>
<gene>
    <name evidence="2" type="ORF">BUALT_Bualt15G0090400</name>
</gene>
<name>A0AAV6WPN3_9LAMI</name>
<dbReference type="EMBL" id="WHWC01000015">
    <property type="protein sequence ID" value="KAG8368858.1"/>
    <property type="molecule type" value="Genomic_DNA"/>
</dbReference>
<organism evidence="2 3">
    <name type="scientific">Buddleja alternifolia</name>
    <dbReference type="NCBI Taxonomy" id="168488"/>
    <lineage>
        <taxon>Eukaryota</taxon>
        <taxon>Viridiplantae</taxon>
        <taxon>Streptophyta</taxon>
        <taxon>Embryophyta</taxon>
        <taxon>Tracheophyta</taxon>
        <taxon>Spermatophyta</taxon>
        <taxon>Magnoliopsida</taxon>
        <taxon>eudicotyledons</taxon>
        <taxon>Gunneridae</taxon>
        <taxon>Pentapetalae</taxon>
        <taxon>asterids</taxon>
        <taxon>lamiids</taxon>
        <taxon>Lamiales</taxon>
        <taxon>Scrophulariaceae</taxon>
        <taxon>Buddlejeae</taxon>
        <taxon>Buddleja</taxon>
    </lineage>
</organism>
<keyword evidence="3" id="KW-1185">Reference proteome</keyword>
<dbReference type="AlphaFoldDB" id="A0AAV6WPN3"/>
<dbReference type="Proteomes" id="UP000826271">
    <property type="component" value="Unassembled WGS sequence"/>
</dbReference>
<sequence length="106" mass="11694">MLSLSPSSDNKAHNSLISLTLLLRTRPTATSSHHDHRHSRHHHGMESSTHIHKLGNPDIVQTSLASDFSVVMPGHHCPTFIARPAPLPCRREGASWPSHEHSLAQP</sequence>
<evidence type="ECO:0000313" key="3">
    <source>
        <dbReference type="Proteomes" id="UP000826271"/>
    </source>
</evidence>
<proteinExistence type="predicted"/>
<feature type="compositionally biased region" description="Basic residues" evidence="1">
    <location>
        <begin position="34"/>
        <end position="43"/>
    </location>
</feature>